<proteinExistence type="predicted"/>
<evidence type="ECO:0000313" key="1">
    <source>
        <dbReference type="EMBL" id="CAD8407674.1"/>
    </source>
</evidence>
<accession>A0A7S0BZ35</accession>
<name>A0A7S0BZ35_9STRA</name>
<sequence>MHPTLSGYVHGALEQGRQTGREVFECASRPTGVLCLCSENMFCNTYDCPDCDPEAKEQIGTVVVKQPKQKGGKNKKSGASKYSMTVQLVVFMVVAGIGLL</sequence>
<dbReference type="EMBL" id="HBEL01007890">
    <property type="protein sequence ID" value="CAD8407674.1"/>
    <property type="molecule type" value="Transcribed_RNA"/>
</dbReference>
<gene>
    <name evidence="1" type="ORF">PINE0816_LOCUS3793</name>
</gene>
<protein>
    <submittedName>
        <fullName evidence="1">Uncharacterized protein</fullName>
    </submittedName>
</protein>
<organism evidence="1">
    <name type="scientific">Proboscia inermis</name>
    <dbReference type="NCBI Taxonomy" id="420281"/>
    <lineage>
        <taxon>Eukaryota</taxon>
        <taxon>Sar</taxon>
        <taxon>Stramenopiles</taxon>
        <taxon>Ochrophyta</taxon>
        <taxon>Bacillariophyta</taxon>
        <taxon>Coscinodiscophyceae</taxon>
        <taxon>Rhizosoleniophycidae</taxon>
        <taxon>Rhizosoleniales</taxon>
        <taxon>Rhizosoleniaceae</taxon>
        <taxon>Proboscia</taxon>
    </lineage>
</organism>
<dbReference type="AlphaFoldDB" id="A0A7S0BZ35"/>
<reference evidence="1" key="1">
    <citation type="submission" date="2021-01" db="EMBL/GenBank/DDBJ databases">
        <authorList>
            <person name="Corre E."/>
            <person name="Pelletier E."/>
            <person name="Niang G."/>
            <person name="Scheremetjew M."/>
            <person name="Finn R."/>
            <person name="Kale V."/>
            <person name="Holt S."/>
            <person name="Cochrane G."/>
            <person name="Meng A."/>
            <person name="Brown T."/>
            <person name="Cohen L."/>
        </authorList>
    </citation>
    <scope>NUCLEOTIDE SEQUENCE</scope>
    <source>
        <strain evidence="1">CCAP1064/1</strain>
    </source>
</reference>